<evidence type="ECO:0000256" key="1">
    <source>
        <dbReference type="SAM" id="MobiDB-lite"/>
    </source>
</evidence>
<proteinExistence type="predicted"/>
<feature type="compositionally biased region" description="Low complexity" evidence="1">
    <location>
        <begin position="262"/>
        <end position="272"/>
    </location>
</feature>
<feature type="transmembrane region" description="Helical" evidence="2">
    <location>
        <begin position="95"/>
        <end position="118"/>
    </location>
</feature>
<dbReference type="EMBL" id="JAXOVC010000001">
    <property type="protein sequence ID" value="KAK4506724.1"/>
    <property type="molecule type" value="Genomic_DNA"/>
</dbReference>
<feature type="region of interest" description="Disordered" evidence="1">
    <location>
        <begin position="1"/>
        <end position="28"/>
    </location>
</feature>
<feature type="compositionally biased region" description="Polar residues" evidence="1">
    <location>
        <begin position="301"/>
        <end position="316"/>
    </location>
</feature>
<feature type="compositionally biased region" description="Polar residues" evidence="1">
    <location>
        <begin position="147"/>
        <end position="171"/>
    </location>
</feature>
<protein>
    <submittedName>
        <fullName evidence="3">Uncharacterized protein</fullName>
    </submittedName>
</protein>
<keyword evidence="4" id="KW-1185">Reference proteome</keyword>
<feature type="compositionally biased region" description="Polar residues" evidence="1">
    <location>
        <begin position="273"/>
        <end position="290"/>
    </location>
</feature>
<evidence type="ECO:0000313" key="4">
    <source>
        <dbReference type="Proteomes" id="UP001305779"/>
    </source>
</evidence>
<evidence type="ECO:0000313" key="3">
    <source>
        <dbReference type="EMBL" id="KAK4506724.1"/>
    </source>
</evidence>
<feature type="region of interest" description="Disordered" evidence="1">
    <location>
        <begin position="124"/>
        <end position="353"/>
    </location>
</feature>
<keyword evidence="2" id="KW-0812">Transmembrane</keyword>
<gene>
    <name evidence="3" type="ORF">PRZ48_000457</name>
</gene>
<reference evidence="3 4" key="1">
    <citation type="journal article" date="2023" name="G3 (Bethesda)">
        <title>A chromosome-level genome assembly of Zasmidium syzygii isolated from banana leaves.</title>
        <authorList>
            <person name="van Westerhoven A.C."/>
            <person name="Mehrabi R."/>
            <person name="Talebi R."/>
            <person name="Steentjes M.B.F."/>
            <person name="Corcolon B."/>
            <person name="Chong P.A."/>
            <person name="Kema G.H.J."/>
            <person name="Seidl M.F."/>
        </authorList>
    </citation>
    <scope>NUCLEOTIDE SEQUENCE [LARGE SCALE GENOMIC DNA]</scope>
    <source>
        <strain evidence="3 4">P124</strain>
    </source>
</reference>
<keyword evidence="2" id="KW-0472">Membrane</keyword>
<feature type="region of interest" description="Disordered" evidence="1">
    <location>
        <begin position="62"/>
        <end position="90"/>
    </location>
</feature>
<dbReference type="Proteomes" id="UP001305779">
    <property type="component" value="Unassembled WGS sequence"/>
</dbReference>
<comment type="caution">
    <text evidence="3">The sequence shown here is derived from an EMBL/GenBank/DDBJ whole genome shotgun (WGS) entry which is preliminary data.</text>
</comment>
<accession>A0ABR0EYJ0</accession>
<organism evidence="3 4">
    <name type="scientific">Zasmidium cellare</name>
    <name type="common">Wine cellar mold</name>
    <name type="synonym">Racodium cellare</name>
    <dbReference type="NCBI Taxonomy" id="395010"/>
    <lineage>
        <taxon>Eukaryota</taxon>
        <taxon>Fungi</taxon>
        <taxon>Dikarya</taxon>
        <taxon>Ascomycota</taxon>
        <taxon>Pezizomycotina</taxon>
        <taxon>Dothideomycetes</taxon>
        <taxon>Dothideomycetidae</taxon>
        <taxon>Mycosphaerellales</taxon>
        <taxon>Mycosphaerellaceae</taxon>
        <taxon>Zasmidium</taxon>
    </lineage>
</organism>
<feature type="compositionally biased region" description="Polar residues" evidence="1">
    <location>
        <begin position="8"/>
        <end position="28"/>
    </location>
</feature>
<keyword evidence="2" id="KW-1133">Transmembrane helix</keyword>
<feature type="compositionally biased region" description="Polar residues" evidence="1">
    <location>
        <begin position="233"/>
        <end position="252"/>
    </location>
</feature>
<name>A0ABR0EYJ0_ZASCE</name>
<feature type="compositionally biased region" description="Basic and acidic residues" evidence="1">
    <location>
        <begin position="77"/>
        <end position="90"/>
    </location>
</feature>
<feature type="compositionally biased region" description="Low complexity" evidence="1">
    <location>
        <begin position="210"/>
        <end position="225"/>
    </location>
</feature>
<sequence>MSKKIRSSEVTTYANNVTTGSHATDLPSSFNSRLLFPTTISEATGTLSAAATPSVVTVVSTQGPPIAGATSPPTGDVESKEADPEKEHNATPHGAIAGIAVGATAGGVLLLAALWYFWRTRRTNGSAHEEGEKSTSPTPDPSRPTTNGSQGSPYTTSKSLTPIDTKNNSPISRFPGHSNRIHELGSPTGSAPELGSVQRYTVTNPDMTSPTETAPASPVEAPSSPYTIRPVRSSASLVSPIVDSTNRDSSVSALWPSPAGPPSSTFTPYTPSNYNPSAPSSVARTTNLQPPSLPQPYSAATFASSTQAPYTPSNYRSEAPESIPPALRPSVIPQEYSAATFESDSSLARSPGYRGLGEGRSGAPWEYLSAESAIGGGWVNESPTRREH</sequence>
<feature type="compositionally biased region" description="Polar residues" evidence="1">
    <location>
        <begin position="198"/>
        <end position="209"/>
    </location>
</feature>
<evidence type="ECO:0000256" key="2">
    <source>
        <dbReference type="SAM" id="Phobius"/>
    </source>
</evidence>